<keyword evidence="6" id="KW-0966">Cell projection</keyword>
<sequence>MVFDRNPSTHSNEEGPQFNRDGKIELRSPSAMPALPGFCPNLPHPPSAKSQSLSFVNGYMMVQSPLLERQLHSGSNHTSPEGRPMTSPNGMKDVLDPTDCSGRYSFFRKKVDRENHNIALPFCPESKLPSFLEHDRRVLLFNAYYEEDVHESAIEEKRIHTCDVYFYVEDGTMEIIECKQENSGIVQGRFLRRSRVSKPGRSCYYEIDDLKIGSQVLIYSRTFHIASCNESTREFVMKYHGWNEEDVATLPLPRDRFAESKDAKMRQESGAPGSDRKRKMNDLKQVMESMLGKETSMTDRGMFLENGTDALCFHVLWDDRERLYGDIQYFRLFYYLADDTVEIMRVDAKNDRQGTFLKLLKRSKLPKNGRVADSVCYTWKDLAIGQTVNVFGRSMLLARCDEFTRQYYLSNGITLEEDMTLKMPEKKFEVKRDIPPYNGFGTEEDSLRSCTGSLNPPPPKKDLQKMRDKSGVILQFNAQLVSDKTDDVTRRFVLSFFMEDDTMAIREPPVKNSGVMGGSFLRRQAMKQENGTYFTAKDMYVGNILNIVGHQFLLLNADEYSYRLMECDDQTFPFSDFARLHKTLSSKQNEIKEHFVKDHECTGALDQDELAKCCKSLGLELNTQELITIWRKLDKKGKGKVAFTKLLKLASEDQWGGEDSTRFEY</sequence>
<name>A0ABD3PQQ2_9STRA</name>
<dbReference type="PANTHER" id="PTHR12086:SF9">
    <property type="entry name" value="EF-HAND DOMAIN-CONTAINING PROTEIN 1"/>
    <property type="match status" value="1"/>
</dbReference>
<evidence type="ECO:0000256" key="3">
    <source>
        <dbReference type="ARBA" id="ARBA00022490"/>
    </source>
</evidence>
<evidence type="ECO:0000259" key="8">
    <source>
        <dbReference type="PROSITE" id="PS51336"/>
    </source>
</evidence>
<dbReference type="PROSITE" id="PS51336">
    <property type="entry name" value="DM10"/>
    <property type="match status" value="3"/>
</dbReference>
<proteinExistence type="predicted"/>
<feature type="domain" description="DM10" evidence="8">
    <location>
        <begin position="135"/>
        <end position="240"/>
    </location>
</feature>
<evidence type="ECO:0000256" key="6">
    <source>
        <dbReference type="ARBA" id="ARBA00023273"/>
    </source>
</evidence>
<feature type="region of interest" description="Disordered" evidence="7">
    <location>
        <begin position="1"/>
        <end position="24"/>
    </location>
</feature>
<keyword evidence="5" id="KW-0206">Cytoskeleton</keyword>
<feature type="region of interest" description="Disordered" evidence="7">
    <location>
        <begin position="259"/>
        <end position="279"/>
    </location>
</feature>
<keyword evidence="3" id="KW-0963">Cytoplasm</keyword>
<dbReference type="EMBL" id="JALLAZ020000639">
    <property type="protein sequence ID" value="KAL3790465.1"/>
    <property type="molecule type" value="Genomic_DNA"/>
</dbReference>
<dbReference type="InterPro" id="IPR011992">
    <property type="entry name" value="EF-hand-dom_pair"/>
</dbReference>
<comment type="subcellular location">
    <subcellularLocation>
        <location evidence="1">Cell projection</location>
        <location evidence="1">Cilium</location>
    </subcellularLocation>
    <subcellularLocation>
        <location evidence="2">Cytoplasm</location>
        <location evidence="2">Cytoskeleton</location>
    </subcellularLocation>
</comment>
<evidence type="ECO:0000313" key="10">
    <source>
        <dbReference type="Proteomes" id="UP001530315"/>
    </source>
</evidence>
<feature type="domain" description="DM10" evidence="8">
    <location>
        <begin position="307"/>
        <end position="412"/>
    </location>
</feature>
<evidence type="ECO:0000256" key="1">
    <source>
        <dbReference type="ARBA" id="ARBA00004138"/>
    </source>
</evidence>
<dbReference type="GO" id="GO:0005856">
    <property type="term" value="C:cytoskeleton"/>
    <property type="evidence" value="ECO:0007669"/>
    <property type="project" value="UniProtKB-SubCell"/>
</dbReference>
<comment type="caution">
    <text evidence="9">The sequence shown here is derived from an EMBL/GenBank/DDBJ whole genome shotgun (WGS) entry which is preliminary data.</text>
</comment>
<evidence type="ECO:0000256" key="4">
    <source>
        <dbReference type="ARBA" id="ARBA00022737"/>
    </source>
</evidence>
<keyword evidence="10" id="KW-1185">Reference proteome</keyword>
<feature type="domain" description="DM10" evidence="8">
    <location>
        <begin position="470"/>
        <end position="569"/>
    </location>
</feature>
<dbReference type="SUPFAM" id="SSF47473">
    <property type="entry name" value="EF-hand"/>
    <property type="match status" value="1"/>
</dbReference>
<dbReference type="FunFam" id="2.30.29.170:FF:000004">
    <property type="entry name" value="EF-hand domain containing 2"/>
    <property type="match status" value="1"/>
</dbReference>
<dbReference type="Gene3D" id="1.10.238.10">
    <property type="entry name" value="EF-hand"/>
    <property type="match status" value="1"/>
</dbReference>
<dbReference type="AlphaFoldDB" id="A0ABD3PQQ2"/>
<dbReference type="SMART" id="SM00676">
    <property type="entry name" value="DM10"/>
    <property type="match status" value="3"/>
</dbReference>
<reference evidence="9 10" key="1">
    <citation type="submission" date="2024-10" db="EMBL/GenBank/DDBJ databases">
        <title>Updated reference genomes for cyclostephanoid diatoms.</title>
        <authorList>
            <person name="Roberts W.R."/>
            <person name="Alverson A.J."/>
        </authorList>
    </citation>
    <scope>NUCLEOTIDE SEQUENCE [LARGE SCALE GENOMIC DNA]</scope>
    <source>
        <strain evidence="9 10">AJA276-08</strain>
    </source>
</reference>
<dbReference type="Gene3D" id="2.30.29.170">
    <property type="match status" value="3"/>
</dbReference>
<evidence type="ECO:0000256" key="7">
    <source>
        <dbReference type="SAM" id="MobiDB-lite"/>
    </source>
</evidence>
<evidence type="ECO:0000256" key="5">
    <source>
        <dbReference type="ARBA" id="ARBA00023212"/>
    </source>
</evidence>
<feature type="region of interest" description="Disordered" evidence="7">
    <location>
        <begin position="72"/>
        <end position="91"/>
    </location>
</feature>
<keyword evidence="4" id="KW-0677">Repeat</keyword>
<feature type="compositionally biased region" description="Polar residues" evidence="7">
    <location>
        <begin position="1"/>
        <end position="10"/>
    </location>
</feature>
<dbReference type="GO" id="GO:0005929">
    <property type="term" value="C:cilium"/>
    <property type="evidence" value="ECO:0007669"/>
    <property type="project" value="UniProtKB-SubCell"/>
</dbReference>
<evidence type="ECO:0000313" key="9">
    <source>
        <dbReference type="EMBL" id="KAL3790465.1"/>
    </source>
</evidence>
<dbReference type="InterPro" id="IPR040193">
    <property type="entry name" value="EFHC1/EFHC2/EFHB"/>
</dbReference>
<dbReference type="PANTHER" id="PTHR12086">
    <property type="entry name" value="EF-HAND DOMAIN C-TERMINAL CONTAINING PROTEIN"/>
    <property type="match status" value="1"/>
</dbReference>
<dbReference type="Proteomes" id="UP001530315">
    <property type="component" value="Unassembled WGS sequence"/>
</dbReference>
<protein>
    <recommendedName>
        <fullName evidence="8">DM10 domain-containing protein</fullName>
    </recommendedName>
</protein>
<organism evidence="9 10">
    <name type="scientific">Stephanodiscus triporus</name>
    <dbReference type="NCBI Taxonomy" id="2934178"/>
    <lineage>
        <taxon>Eukaryota</taxon>
        <taxon>Sar</taxon>
        <taxon>Stramenopiles</taxon>
        <taxon>Ochrophyta</taxon>
        <taxon>Bacillariophyta</taxon>
        <taxon>Coscinodiscophyceae</taxon>
        <taxon>Thalassiosirophycidae</taxon>
        <taxon>Stephanodiscales</taxon>
        <taxon>Stephanodiscaceae</taxon>
        <taxon>Stephanodiscus</taxon>
    </lineage>
</organism>
<dbReference type="FunFam" id="2.30.29.170:FF:000002">
    <property type="entry name" value="EF-hand domain (C-terminal) containing 1"/>
    <property type="match status" value="1"/>
</dbReference>
<dbReference type="Pfam" id="PF06565">
    <property type="entry name" value="DM10_dom"/>
    <property type="match status" value="3"/>
</dbReference>
<dbReference type="InterPro" id="IPR006602">
    <property type="entry name" value="DM10_dom"/>
</dbReference>
<accession>A0ABD3PQQ2</accession>
<gene>
    <name evidence="9" type="ORF">ACHAW5_001542</name>
</gene>
<evidence type="ECO:0000256" key="2">
    <source>
        <dbReference type="ARBA" id="ARBA00004245"/>
    </source>
</evidence>